<organism evidence="3 4">
    <name type="scientific">Lecanosticta acicola</name>
    <dbReference type="NCBI Taxonomy" id="111012"/>
    <lineage>
        <taxon>Eukaryota</taxon>
        <taxon>Fungi</taxon>
        <taxon>Dikarya</taxon>
        <taxon>Ascomycota</taxon>
        <taxon>Pezizomycotina</taxon>
        <taxon>Dothideomycetes</taxon>
        <taxon>Dothideomycetidae</taxon>
        <taxon>Mycosphaerellales</taxon>
        <taxon>Mycosphaerellaceae</taxon>
        <taxon>Lecanosticta</taxon>
    </lineage>
</organism>
<comment type="caution">
    <text evidence="3">The sequence shown here is derived from an EMBL/GenBank/DDBJ whole genome shotgun (WGS) entry which is preliminary data.</text>
</comment>
<dbReference type="Proteomes" id="UP001296104">
    <property type="component" value="Unassembled WGS sequence"/>
</dbReference>
<dbReference type="AlphaFoldDB" id="A0AAI9EDF9"/>
<feature type="domain" description="Glycosyl transferase CAP10" evidence="2">
    <location>
        <begin position="346"/>
        <end position="656"/>
    </location>
</feature>
<evidence type="ECO:0000256" key="1">
    <source>
        <dbReference type="SAM" id="Phobius"/>
    </source>
</evidence>
<accession>A0AAI9EDF9</accession>
<keyword evidence="1" id="KW-0812">Transmembrane</keyword>
<dbReference type="PANTHER" id="PTHR12203">
    <property type="entry name" value="KDEL LYS-ASP-GLU-LEU CONTAINING - RELATED"/>
    <property type="match status" value="1"/>
</dbReference>
<dbReference type="InterPro" id="IPR051091">
    <property type="entry name" value="O-Glucosyltr/Glycosyltrsf_90"/>
</dbReference>
<keyword evidence="1" id="KW-0472">Membrane</keyword>
<evidence type="ECO:0000313" key="4">
    <source>
        <dbReference type="Proteomes" id="UP001296104"/>
    </source>
</evidence>
<dbReference type="EMBL" id="CAVMBE010000058">
    <property type="protein sequence ID" value="CAK4032094.1"/>
    <property type="molecule type" value="Genomic_DNA"/>
</dbReference>
<feature type="transmembrane region" description="Helical" evidence="1">
    <location>
        <begin position="12"/>
        <end position="31"/>
    </location>
</feature>
<gene>
    <name evidence="3" type="ORF">LECACI_7A007252</name>
</gene>
<proteinExistence type="predicted"/>
<keyword evidence="4" id="KW-1185">Reference proteome</keyword>
<evidence type="ECO:0000259" key="2">
    <source>
        <dbReference type="SMART" id="SM00672"/>
    </source>
</evidence>
<protein>
    <submittedName>
        <fullName evidence="3">Glycosyltransferase family 90</fullName>
    </submittedName>
</protein>
<dbReference type="Pfam" id="PF05686">
    <property type="entry name" value="Glyco_transf_90"/>
    <property type="match status" value="1"/>
</dbReference>
<reference evidence="3" key="1">
    <citation type="submission" date="2023-11" db="EMBL/GenBank/DDBJ databases">
        <authorList>
            <person name="Alioto T."/>
            <person name="Alioto T."/>
            <person name="Gomez Garrido J."/>
        </authorList>
    </citation>
    <scope>NUCLEOTIDE SEQUENCE</scope>
</reference>
<sequence length="681" mass="78896">MPLVTRSQQRLAVFGAVILLALLIADVAILWSEYSTTILYEQWLPSVAGAHEQRIGNNVWQKTTEPTPYFEVRDKHPIKNLMREGDKKFEEYIAHRSKNFKETVRRYRETYGRHPPPGFKQWYKLARKRKVYNIDDFQQIHDDLRPFWALPPREIRNLAAHASDDDGHALSTISIRNGQVNQRTWGWRSETFIRLLGTVAEWLPDMDIPMNRMDQPRVIVPWEDMQRYLEIEEKTRSTGEAGVRDGFTKDSNALHVPRPRDGVAAWIDRWNPFQYGVDERRGDAADDPPPPDYGWFGYPGGQYMDLAAKACPPESYARKPSSTKLYKKTEASYKDPLGGFITNFNLSSDLCTVGPQIQNLHGLLYASTSLTATHKLVPVFGECKVNVNNDILFPANMYWKDDERYNYDDHQDLSWDDKNDMMIWRGVTSGGNTHQDDEWRWRNMHRHRLVLMTNSTEVAENKSSIVALTDPKTGEYGPKEFRIGPFAEKHTDIGFTGLLACIPNCDFYNPFLSLKNSMSFAETFRSKYLIDVDGHSFSGRWRAFLQSRSLGLKATIFREWHDSRLFAWRHFVPVDNRYDDLYSLLAYFMGVGPSSKNRDVAAQNPNHGVSVWRHDYEALKLAQQGREWADKVLRREDIELYVFRLLLEYGRIIDDNRHRIGVVGDGGAEMEAFDREYPAVV</sequence>
<name>A0AAI9EDF9_9PEZI</name>
<dbReference type="PANTHER" id="PTHR12203:SF22">
    <property type="entry name" value="CAPSULE ASSOCIATED PROTEIN"/>
    <property type="match status" value="1"/>
</dbReference>
<dbReference type="InterPro" id="IPR006598">
    <property type="entry name" value="CAP10"/>
</dbReference>
<dbReference type="SMART" id="SM00672">
    <property type="entry name" value="CAP10"/>
    <property type="match status" value="1"/>
</dbReference>
<evidence type="ECO:0000313" key="3">
    <source>
        <dbReference type="EMBL" id="CAK4032094.1"/>
    </source>
</evidence>
<keyword evidence="1" id="KW-1133">Transmembrane helix</keyword>